<keyword evidence="2" id="KW-1003">Cell membrane</keyword>
<dbReference type="InterPro" id="IPR050297">
    <property type="entry name" value="LipidA_mod_glycosyltrf_83"/>
</dbReference>
<comment type="subcellular location">
    <subcellularLocation>
        <location evidence="1">Cell membrane</location>
        <topology evidence="1">Multi-pass membrane protein</topology>
    </subcellularLocation>
</comment>
<dbReference type="Pfam" id="PF13231">
    <property type="entry name" value="PMT_2"/>
    <property type="match status" value="1"/>
</dbReference>
<keyword evidence="3" id="KW-0328">Glycosyltransferase</keyword>
<keyword evidence="5 8" id="KW-0812">Transmembrane</keyword>
<accession>A0A5R9JDJ1</accession>
<dbReference type="GO" id="GO:0009103">
    <property type="term" value="P:lipopolysaccharide biosynthetic process"/>
    <property type="evidence" value="ECO:0007669"/>
    <property type="project" value="UniProtKB-ARBA"/>
</dbReference>
<feature type="transmembrane region" description="Helical" evidence="8">
    <location>
        <begin position="26"/>
        <end position="47"/>
    </location>
</feature>
<evidence type="ECO:0000256" key="3">
    <source>
        <dbReference type="ARBA" id="ARBA00022676"/>
    </source>
</evidence>
<gene>
    <name evidence="10" type="ORF">FE263_00150</name>
</gene>
<evidence type="ECO:0000256" key="4">
    <source>
        <dbReference type="ARBA" id="ARBA00022679"/>
    </source>
</evidence>
<organism evidence="10 11">
    <name type="scientific">Lichenicoccus roseus</name>
    <dbReference type="NCBI Taxonomy" id="2683649"/>
    <lineage>
        <taxon>Bacteria</taxon>
        <taxon>Pseudomonadati</taxon>
        <taxon>Pseudomonadota</taxon>
        <taxon>Alphaproteobacteria</taxon>
        <taxon>Acetobacterales</taxon>
        <taxon>Acetobacteraceae</taxon>
        <taxon>Lichenicoccus</taxon>
    </lineage>
</organism>
<evidence type="ECO:0000256" key="1">
    <source>
        <dbReference type="ARBA" id="ARBA00004651"/>
    </source>
</evidence>
<name>A0A5R9JDJ1_9PROT</name>
<feature type="transmembrane region" description="Helical" evidence="8">
    <location>
        <begin position="190"/>
        <end position="221"/>
    </location>
</feature>
<evidence type="ECO:0000256" key="5">
    <source>
        <dbReference type="ARBA" id="ARBA00022692"/>
    </source>
</evidence>
<dbReference type="EMBL" id="VCDI01000001">
    <property type="protein sequence ID" value="TLU73691.1"/>
    <property type="molecule type" value="Genomic_DNA"/>
</dbReference>
<feature type="domain" description="Glycosyltransferase RgtA/B/C/D-like" evidence="9">
    <location>
        <begin position="92"/>
        <end position="235"/>
    </location>
</feature>
<dbReference type="AlphaFoldDB" id="A0A5R9JDJ1"/>
<keyword evidence="4 10" id="KW-0808">Transferase</keyword>
<dbReference type="GO" id="GO:0005886">
    <property type="term" value="C:plasma membrane"/>
    <property type="evidence" value="ECO:0007669"/>
    <property type="project" value="UniProtKB-SubCell"/>
</dbReference>
<proteinExistence type="predicted"/>
<reference evidence="10 11" key="1">
    <citation type="submission" date="2019-05" db="EMBL/GenBank/DDBJ databases">
        <authorList>
            <person name="Pankratov T."/>
            <person name="Grouzdev D."/>
        </authorList>
    </citation>
    <scope>NUCLEOTIDE SEQUENCE [LARGE SCALE GENOMIC DNA]</scope>
    <source>
        <strain evidence="10 11">KEBCLARHB70R</strain>
    </source>
</reference>
<keyword evidence="7 8" id="KW-0472">Membrane</keyword>
<evidence type="ECO:0000256" key="2">
    <source>
        <dbReference type="ARBA" id="ARBA00022475"/>
    </source>
</evidence>
<feature type="transmembrane region" description="Helical" evidence="8">
    <location>
        <begin position="227"/>
        <end position="248"/>
    </location>
</feature>
<evidence type="ECO:0000256" key="6">
    <source>
        <dbReference type="ARBA" id="ARBA00022989"/>
    </source>
</evidence>
<keyword evidence="11" id="KW-1185">Reference proteome</keyword>
<feature type="transmembrane region" description="Helical" evidence="8">
    <location>
        <begin position="110"/>
        <end position="128"/>
    </location>
</feature>
<evidence type="ECO:0000256" key="8">
    <source>
        <dbReference type="SAM" id="Phobius"/>
    </source>
</evidence>
<dbReference type="Proteomes" id="UP000305654">
    <property type="component" value="Unassembled WGS sequence"/>
</dbReference>
<evidence type="ECO:0000313" key="11">
    <source>
        <dbReference type="Proteomes" id="UP000305654"/>
    </source>
</evidence>
<evidence type="ECO:0000256" key="7">
    <source>
        <dbReference type="ARBA" id="ARBA00023136"/>
    </source>
</evidence>
<evidence type="ECO:0000259" key="9">
    <source>
        <dbReference type="Pfam" id="PF13231"/>
    </source>
</evidence>
<protein>
    <submittedName>
        <fullName evidence="10">Phospholipid carrier-dependent glycosyltransferase</fullName>
    </submittedName>
</protein>
<comment type="caution">
    <text evidence="10">The sequence shown here is derived from an EMBL/GenBank/DDBJ whole genome shotgun (WGS) entry which is preliminary data.</text>
</comment>
<sequence>MAGLTTTKKRPAGPLAQLGLAVTDGLAFLSFAFVVATISAVALRWILLHPGVSGWDQVQYIDISLKDGLTRRLDGAGALPDSLFNDYRWMPPGTRFLGLPLVSLHHDSNAAFRLLSLLLFVVSILLVFDAGRRMSGIAAAAGAAAMVAVAPIWVRGSEEFMSETALIPALALALWCLVRDAGPHPPRVLSVTMGVALGFGMLAKFSFAPLAAVFLLMLAVASWKRRSWHGCLVTLLVSSLLAWPFYAYNGLRYAAYGRFAVLWPLDEMQG</sequence>
<keyword evidence="6 8" id="KW-1133">Transmembrane helix</keyword>
<dbReference type="PANTHER" id="PTHR33908">
    <property type="entry name" value="MANNOSYLTRANSFERASE YKCB-RELATED"/>
    <property type="match status" value="1"/>
</dbReference>
<dbReference type="GO" id="GO:0016763">
    <property type="term" value="F:pentosyltransferase activity"/>
    <property type="evidence" value="ECO:0007669"/>
    <property type="project" value="TreeGrafter"/>
</dbReference>
<feature type="transmembrane region" description="Helical" evidence="8">
    <location>
        <begin position="135"/>
        <end position="154"/>
    </location>
</feature>
<dbReference type="PANTHER" id="PTHR33908:SF11">
    <property type="entry name" value="MEMBRANE PROTEIN"/>
    <property type="match status" value="1"/>
</dbReference>
<evidence type="ECO:0000313" key="10">
    <source>
        <dbReference type="EMBL" id="TLU73691.1"/>
    </source>
</evidence>
<dbReference type="InterPro" id="IPR038731">
    <property type="entry name" value="RgtA/B/C-like"/>
</dbReference>